<dbReference type="SMART" id="SM00849">
    <property type="entry name" value="Lactamase_B"/>
    <property type="match status" value="1"/>
</dbReference>
<sequence length="285" mass="31768">MALTIKVLLENHKAAGVDNALKARPGLSLLVQDESTSILFDTGPDDSFLQNASTMRIDLSDISAVVLSHGHYDHCGGVPWLPDNSRIICHPEMARERYAAITLPGMTRKIKKLSREGDYSRYRMVYTRDPMPISDKFIWSGEIPVAMPEAYGVFGGRDAEPDYISDEGVLIYKSEKGLVIITGCGHRGIANIVRHWHKSALCACRRISSTLCITIHLVASQAVFKRTKTRKTMRLPLYRHLGALVVARNDCACNWRCAALLNKARRLMDSSCGWAEMAPFSSPYQ</sequence>
<reference evidence="2 3" key="1">
    <citation type="journal article" date="2011" name="PLoS Pathog.">
        <title>Salmonella bongori provides insights into the evolution of the Salmonellae.</title>
        <authorList>
            <person name="Fookes M."/>
            <person name="Schroeder G.N."/>
            <person name="Langridge G.C."/>
            <person name="Blondel C.J."/>
            <person name="Mammina C."/>
            <person name="Connor T.R."/>
            <person name="Seth-Smith H."/>
            <person name="Vernikos G.S."/>
            <person name="Robinson K.S."/>
            <person name="Sanders M."/>
            <person name="Petty N.K."/>
            <person name="Kingsley R.A."/>
            <person name="Baumler A.J."/>
            <person name="Nuccio S.P."/>
            <person name="Contreras I."/>
            <person name="Santiviago C.A."/>
            <person name="Maskell D."/>
            <person name="Barrow P."/>
            <person name="Humphrey T."/>
            <person name="Nastasi A."/>
            <person name="Roberts M."/>
            <person name="Frankel G."/>
            <person name="Parkhill J."/>
            <person name="Dougan G."/>
            <person name="Thomson N.R."/>
        </authorList>
    </citation>
    <scope>NUCLEOTIDE SEQUENCE [LARGE SCALE GENOMIC DNA]</scope>
    <source>
        <strain evidence="3">ATCC 43975 / DSM 13772 / NCTC 12419</strain>
    </source>
</reference>
<dbReference type="EMBL" id="FR877557">
    <property type="protein sequence ID" value="CCC31618.1"/>
    <property type="molecule type" value="Genomic_DNA"/>
</dbReference>
<protein>
    <submittedName>
        <fullName evidence="2">Putative metal-dependent hydrolase</fullName>
    </submittedName>
</protein>
<dbReference type="CDD" id="cd07713">
    <property type="entry name" value="DHPS-like_MBL-fold"/>
    <property type="match status" value="1"/>
</dbReference>
<gene>
    <name evidence="2" type="ordered locus">SBG_2565</name>
</gene>
<dbReference type="KEGG" id="sbg:SBG_2565"/>
<dbReference type="InterPro" id="IPR001279">
    <property type="entry name" value="Metallo-B-lactamas"/>
</dbReference>
<dbReference type="GO" id="GO:0016740">
    <property type="term" value="F:transferase activity"/>
    <property type="evidence" value="ECO:0007669"/>
    <property type="project" value="TreeGrafter"/>
</dbReference>
<organism evidence="2 3">
    <name type="scientific">Salmonella bongori (strain ATCC 43975 / DSM 13772 / NCTC 12419)</name>
    <dbReference type="NCBI Taxonomy" id="218493"/>
    <lineage>
        <taxon>Bacteria</taxon>
        <taxon>Pseudomonadati</taxon>
        <taxon>Pseudomonadota</taxon>
        <taxon>Gammaproteobacteria</taxon>
        <taxon>Enterobacterales</taxon>
        <taxon>Enterobacteriaceae</taxon>
        <taxon>Salmonella</taxon>
    </lineage>
</organism>
<dbReference type="PANTHER" id="PTHR13754:SF13">
    <property type="entry name" value="METALLO-BETA-LACTAMASE SUPERFAMILY PROTEIN (AFU_ORTHOLOGUE AFUA_3G07630)"/>
    <property type="match status" value="1"/>
</dbReference>
<dbReference type="Gene3D" id="3.60.15.10">
    <property type="entry name" value="Ribonuclease Z/Hydroxyacylglutathione hydrolase-like"/>
    <property type="match status" value="1"/>
</dbReference>
<dbReference type="InterPro" id="IPR041712">
    <property type="entry name" value="DHPS-like_MBL-fold"/>
</dbReference>
<proteinExistence type="predicted"/>
<dbReference type="AlphaFoldDB" id="A0A0K0HDJ0"/>
<name>A0A0K0HDJ0_SALBC</name>
<evidence type="ECO:0000313" key="3">
    <source>
        <dbReference type="Proteomes" id="UP000000289"/>
    </source>
</evidence>
<dbReference type="GO" id="GO:0016787">
    <property type="term" value="F:hydrolase activity"/>
    <property type="evidence" value="ECO:0007669"/>
    <property type="project" value="UniProtKB-KW"/>
</dbReference>
<dbReference type="PANTHER" id="PTHR13754">
    <property type="entry name" value="METALLO-BETA-LACTAMASE SUPERFAMILY PROTEIN"/>
    <property type="match status" value="1"/>
</dbReference>
<keyword evidence="2" id="KW-0378">Hydrolase</keyword>
<feature type="domain" description="Metallo-beta-lactamase" evidence="1">
    <location>
        <begin position="25"/>
        <end position="186"/>
    </location>
</feature>
<dbReference type="eggNOG" id="COG1237">
    <property type="taxonomic scope" value="Bacteria"/>
</dbReference>
<dbReference type="Proteomes" id="UP000000289">
    <property type="component" value="Chromosome"/>
</dbReference>
<dbReference type="InterPro" id="IPR052926">
    <property type="entry name" value="Metallo-beta-lactamase_dom"/>
</dbReference>
<dbReference type="InterPro" id="IPR036866">
    <property type="entry name" value="RibonucZ/Hydroxyglut_hydro"/>
</dbReference>
<accession>A0A0K0HDJ0</accession>
<evidence type="ECO:0000313" key="2">
    <source>
        <dbReference type="EMBL" id="CCC31618.1"/>
    </source>
</evidence>
<evidence type="ECO:0000259" key="1">
    <source>
        <dbReference type="SMART" id="SM00849"/>
    </source>
</evidence>
<dbReference type="SUPFAM" id="SSF56281">
    <property type="entry name" value="Metallo-hydrolase/oxidoreductase"/>
    <property type="match status" value="1"/>
</dbReference>
<dbReference type="Pfam" id="PF00753">
    <property type="entry name" value="Lactamase_B"/>
    <property type="match status" value="1"/>
</dbReference>